<reference evidence="1 2" key="1">
    <citation type="submission" date="2020-09" db="EMBL/GenBank/DDBJ databases">
        <authorList>
            <person name="Zhang R."/>
            <person name="Garcia K."/>
            <person name="Ogata H."/>
        </authorList>
    </citation>
    <scope>NUCLEOTIDE SEQUENCE [LARGE SCALE GENOMIC DNA]</scope>
    <source>
        <strain evidence="2">stheno</strain>
    </source>
</reference>
<accession>A0A7S7YEA9</accession>
<keyword evidence="2" id="KW-1185">Reference proteome</keyword>
<dbReference type="Proteomes" id="UP001162098">
    <property type="component" value="Segment"/>
</dbReference>
<dbReference type="KEGG" id="vg:80543384"/>
<dbReference type="EMBL" id="MW018138">
    <property type="protein sequence ID" value="QPB44188.1"/>
    <property type="molecule type" value="Genomic_DNA"/>
</dbReference>
<sequence length="226" mass="25855">MEIIPDLHDFLEWAYAGADDAHDKKHALQVHANFCEIVRREGIQLSAKEAKMAPYVTTLHDVLDHKRPEAKRPPEWFVRQWLMSMLEDHSAVLEIMHIHRNCSWSKRNESLPYRGDGSGDTLRLLLQDADWLEAVGDVGLERCISYTKSVGGRVPEDVCKHIKDKLLHIPDRLNYASSKEMGRRRLGPLIEYLYNPRPESFPIPDPLPDCAEAEASVAAWNVRVGK</sequence>
<dbReference type="PANTHER" id="PTHR33594:SF1">
    <property type="entry name" value="HD_PDEASE DOMAIN-CONTAINING PROTEIN"/>
    <property type="match status" value="1"/>
</dbReference>
<dbReference type="PANTHER" id="PTHR33594">
    <property type="entry name" value="SUPERFAMILY HYDROLASE, PUTATIVE (AFU_ORTHOLOGUE AFUA_1G03035)-RELATED"/>
    <property type="match status" value="1"/>
</dbReference>
<dbReference type="Gene3D" id="1.10.472.50">
    <property type="entry name" value="HD-domain/PDEase-like"/>
    <property type="match status" value="1"/>
</dbReference>
<proteinExistence type="predicted"/>
<keyword evidence="1" id="KW-0378">Hydrolase</keyword>
<dbReference type="GO" id="GO:0016787">
    <property type="term" value="F:hydrolase activity"/>
    <property type="evidence" value="ECO:0007669"/>
    <property type="project" value="UniProtKB-KW"/>
</dbReference>
<evidence type="ECO:0000313" key="2">
    <source>
        <dbReference type="Proteomes" id="UP001162098"/>
    </source>
</evidence>
<protein>
    <submittedName>
        <fullName evidence="1">HD hydrolase</fullName>
    </submittedName>
</protein>
<organism evidence="1 2">
    <name type="scientific">Medusavirus stheno T3</name>
    <dbReference type="NCBI Taxonomy" id="3069717"/>
    <lineage>
        <taxon>Viruses</taxon>
        <taxon>Varidnaviria</taxon>
        <taxon>Bamfordvirae</taxon>
        <taxon>Nucleocytoviricota</taxon>
        <taxon>Megaviricetes</taxon>
        <taxon>Mamonoviridae</taxon>
        <taxon>Medusavirus</taxon>
        <taxon>Medusavirus sthenus</taxon>
    </lineage>
</organism>
<dbReference type="SUPFAM" id="SSF109604">
    <property type="entry name" value="HD-domain/PDEase-like"/>
    <property type="match status" value="1"/>
</dbReference>
<evidence type="ECO:0000313" key="1">
    <source>
        <dbReference type="EMBL" id="QPB44188.1"/>
    </source>
</evidence>
<name>A0A7S7YEA9_9VIRU</name>
<dbReference type="Gene3D" id="1.20.58.1910">
    <property type="match status" value="1"/>
</dbReference>